<evidence type="ECO:0000313" key="4">
    <source>
        <dbReference type="Proteomes" id="UP000755667"/>
    </source>
</evidence>
<dbReference type="OrthoDB" id="7791409at2"/>
<dbReference type="GeneID" id="62640123"/>
<proteinExistence type="predicted"/>
<evidence type="ECO:0000256" key="1">
    <source>
        <dbReference type="SAM" id="SignalP"/>
    </source>
</evidence>
<dbReference type="EMBL" id="JAFBXF010000001">
    <property type="protein sequence ID" value="MBM2415471.1"/>
    <property type="molecule type" value="Genomic_DNA"/>
</dbReference>
<comment type="caution">
    <text evidence="2">The sequence shown here is derived from an EMBL/GenBank/DDBJ whole genome shotgun (WGS) entry which is preliminary data.</text>
</comment>
<reference evidence="2 5" key="1">
    <citation type="submission" date="2021-01" db="EMBL/GenBank/DDBJ databases">
        <title>Diatom-associated Roseobacters Show Island Model of Population Structure.</title>
        <authorList>
            <person name="Qu L."/>
            <person name="Feng X."/>
            <person name="Chen Y."/>
            <person name="Li L."/>
            <person name="Wang X."/>
            <person name="Hu Z."/>
            <person name="Wang H."/>
            <person name="Luo H."/>
        </authorList>
    </citation>
    <scope>NUCLEOTIDE SEQUENCE</scope>
    <source>
        <strain evidence="3 5">CC28-63</strain>
        <strain evidence="2">CC28-69</strain>
    </source>
</reference>
<feature type="chain" id="PRO_5040426873" evidence="1">
    <location>
        <begin position="25"/>
        <end position="508"/>
    </location>
</feature>
<protein>
    <submittedName>
        <fullName evidence="2">DUF2125 domain-containing protein</fullName>
    </submittedName>
</protein>
<feature type="signal peptide" evidence="1">
    <location>
        <begin position="1"/>
        <end position="24"/>
    </location>
</feature>
<dbReference type="EMBL" id="JAFBXE010000001">
    <property type="protein sequence ID" value="MBM2410804.1"/>
    <property type="molecule type" value="Genomic_DNA"/>
</dbReference>
<dbReference type="RefSeq" id="WP_085628387.1">
    <property type="nucleotide sequence ID" value="NZ_JAFBWU010000001.1"/>
</dbReference>
<sequence>MRRIARLSSCSVLAFALSGGASFAEVTAPQVWDGLEAALQGFGYSVTATETPTGDGLDVTDVVMRFDAPEDNATVEISFESIDLVENGDGSVSMTFPASMPITIDAAPEGEEAVMMVLDYGNQGLELVVSGEPGNMTYTYSATQLSISLAELEIDGTPVAREEARFDFILDNVEGTTVTATTTGAEFTQNVEAASARYDFAFNDPESDDAALVSGSMAGLFVSSTTVLPEGFDPTDAQSLAAGGFAARGTMGYTAGEMQFAATEPAGTTSGTTRTGTVRLEFAMDSDALRYDVQATDQAFTLSGPEMPLPLDVSMAESAFRVTAPIAKADEPQDMAFGLTLRGFEMSDLLWNVFDPGAALPRDPATIAMDITGQVTPFFNLFDPEQMAMLEATGGTPGELNALTLNDLTIDAAGAKLGGSGSFTFDNDDLQTFGGFPRPNGEINVTLDGANSLIDKLIAMGLLTNEDAMGARMMMSMFAVPGEGQDSLKSTLTINEQGHVLANGMRIQ</sequence>
<evidence type="ECO:0000313" key="2">
    <source>
        <dbReference type="EMBL" id="MBM2410804.1"/>
    </source>
</evidence>
<evidence type="ECO:0000313" key="3">
    <source>
        <dbReference type="EMBL" id="MBM2415471.1"/>
    </source>
</evidence>
<dbReference type="InterPro" id="IPR018666">
    <property type="entry name" value="DUF2125"/>
</dbReference>
<dbReference type="Pfam" id="PF09898">
    <property type="entry name" value="DUF2125"/>
    <property type="match status" value="1"/>
</dbReference>
<accession>A0A9Q2NNZ8</accession>
<dbReference type="AlphaFoldDB" id="A0A9Q2NNZ8"/>
<gene>
    <name evidence="2" type="ORF">JQX41_00685</name>
    <name evidence="3" type="ORF">JQX48_00685</name>
</gene>
<dbReference type="Proteomes" id="UP000809440">
    <property type="component" value="Unassembled WGS sequence"/>
</dbReference>
<name>A0A9Q2NNZ8_9RHOB</name>
<evidence type="ECO:0000313" key="5">
    <source>
        <dbReference type="Proteomes" id="UP000809440"/>
    </source>
</evidence>
<dbReference type="Proteomes" id="UP000755667">
    <property type="component" value="Unassembled WGS sequence"/>
</dbReference>
<keyword evidence="5" id="KW-1185">Reference proteome</keyword>
<organism evidence="2 4">
    <name type="scientific">Marivita cryptomonadis</name>
    <dbReference type="NCBI Taxonomy" id="505252"/>
    <lineage>
        <taxon>Bacteria</taxon>
        <taxon>Pseudomonadati</taxon>
        <taxon>Pseudomonadota</taxon>
        <taxon>Alphaproteobacteria</taxon>
        <taxon>Rhodobacterales</taxon>
        <taxon>Roseobacteraceae</taxon>
        <taxon>Marivita</taxon>
    </lineage>
</organism>
<keyword evidence="1" id="KW-0732">Signal</keyword>